<dbReference type="InterPro" id="IPR028994">
    <property type="entry name" value="Integrin_alpha_N"/>
</dbReference>
<dbReference type="RefSeq" id="WP_048442187.1">
    <property type="nucleotide sequence ID" value="NZ_LABY01000004.1"/>
</dbReference>
<dbReference type="InterPro" id="IPR001343">
    <property type="entry name" value="Hemolysn_Ca-bd"/>
</dbReference>
<evidence type="ECO:0000313" key="3">
    <source>
        <dbReference type="EMBL" id="KMO43313.1"/>
    </source>
</evidence>
<dbReference type="SUPFAM" id="SSF51120">
    <property type="entry name" value="beta-Roll"/>
    <property type="match status" value="1"/>
</dbReference>
<dbReference type="Proteomes" id="UP000035955">
    <property type="component" value="Unassembled WGS sequence"/>
</dbReference>
<dbReference type="Gene3D" id="2.130.10.130">
    <property type="entry name" value="Integrin alpha, N-terminal"/>
    <property type="match status" value="1"/>
</dbReference>
<dbReference type="Gene3D" id="3.40.33.10">
    <property type="entry name" value="CAP"/>
    <property type="match status" value="1"/>
</dbReference>
<dbReference type="InterPro" id="IPR011049">
    <property type="entry name" value="Serralysin-like_metalloprot_C"/>
</dbReference>
<dbReference type="Pfam" id="PF13517">
    <property type="entry name" value="FG-GAP_3"/>
    <property type="match status" value="2"/>
</dbReference>
<organism evidence="3 4">
    <name type="scientific">Methylobacterium variabile</name>
    <dbReference type="NCBI Taxonomy" id="298794"/>
    <lineage>
        <taxon>Bacteria</taxon>
        <taxon>Pseudomonadati</taxon>
        <taxon>Pseudomonadota</taxon>
        <taxon>Alphaproteobacteria</taxon>
        <taxon>Hyphomicrobiales</taxon>
        <taxon>Methylobacteriaceae</taxon>
        <taxon>Methylobacterium</taxon>
    </lineage>
</organism>
<dbReference type="CDD" id="cd05379">
    <property type="entry name" value="CAP_bacterial"/>
    <property type="match status" value="1"/>
</dbReference>
<comment type="caution">
    <text evidence="3">The sequence shown here is derived from an EMBL/GenBank/DDBJ whole genome shotgun (WGS) entry which is preliminary data.</text>
</comment>
<gene>
    <name evidence="3" type="ORF">VQ02_00475</name>
</gene>
<dbReference type="PATRIC" id="fig|298794.3.peg.5514"/>
<dbReference type="SUPFAM" id="SSF55797">
    <property type="entry name" value="PR-1-like"/>
    <property type="match status" value="1"/>
</dbReference>
<dbReference type="SUPFAM" id="SSF69318">
    <property type="entry name" value="Integrin alpha N-terminal domain"/>
    <property type="match status" value="1"/>
</dbReference>
<evidence type="ECO:0000256" key="1">
    <source>
        <dbReference type="ARBA" id="ARBA00022729"/>
    </source>
</evidence>
<evidence type="ECO:0000313" key="4">
    <source>
        <dbReference type="Proteomes" id="UP000035955"/>
    </source>
</evidence>
<name>A0A0J6TCF7_9HYPH</name>
<evidence type="ECO:0000259" key="2">
    <source>
        <dbReference type="Pfam" id="PF00188"/>
    </source>
</evidence>
<reference evidence="3 4" key="1">
    <citation type="submission" date="2015-03" db="EMBL/GenBank/DDBJ databases">
        <title>Genome sequencing of Methylobacterium variabile DSM 16961.</title>
        <authorList>
            <person name="Chaudhry V."/>
            <person name="Patil P.B."/>
        </authorList>
    </citation>
    <scope>NUCLEOTIDE SEQUENCE [LARGE SCALE GENOMIC DNA]</scope>
    <source>
        <strain evidence="3 4">DSM 16961</strain>
    </source>
</reference>
<keyword evidence="1" id="KW-0732">Signal</keyword>
<dbReference type="Pfam" id="PF00353">
    <property type="entry name" value="HemolysinCabind"/>
    <property type="match status" value="1"/>
</dbReference>
<proteinExistence type="predicted"/>
<dbReference type="AlphaFoldDB" id="A0A0J6TCF7"/>
<dbReference type="GO" id="GO:0005509">
    <property type="term" value="F:calcium ion binding"/>
    <property type="evidence" value="ECO:0007669"/>
    <property type="project" value="InterPro"/>
</dbReference>
<dbReference type="EMBL" id="LABY01000004">
    <property type="protein sequence ID" value="KMO43313.1"/>
    <property type="molecule type" value="Genomic_DNA"/>
</dbReference>
<accession>A0A0J6TCF7</accession>
<keyword evidence="4" id="KW-1185">Reference proteome</keyword>
<protein>
    <recommendedName>
        <fullName evidence="2">SCP domain-containing protein</fullName>
    </recommendedName>
</protein>
<dbReference type="PANTHER" id="PTHR46580">
    <property type="entry name" value="SENSOR KINASE-RELATED"/>
    <property type="match status" value="1"/>
</dbReference>
<dbReference type="Gene3D" id="2.150.10.10">
    <property type="entry name" value="Serralysin-like metalloprotease, C-terminal"/>
    <property type="match status" value="1"/>
</dbReference>
<dbReference type="InterPro" id="IPR014044">
    <property type="entry name" value="CAP_dom"/>
</dbReference>
<dbReference type="Pfam" id="PF00188">
    <property type="entry name" value="CAP"/>
    <property type="match status" value="1"/>
</dbReference>
<dbReference type="InterPro" id="IPR035940">
    <property type="entry name" value="CAP_sf"/>
</dbReference>
<feature type="domain" description="SCP" evidence="2">
    <location>
        <begin position="56"/>
        <end position="186"/>
    </location>
</feature>
<dbReference type="PANTHER" id="PTHR46580:SF2">
    <property type="entry name" value="MAM DOMAIN-CONTAINING PROTEIN"/>
    <property type="match status" value="1"/>
</dbReference>
<dbReference type="InterPro" id="IPR013517">
    <property type="entry name" value="FG-GAP"/>
</dbReference>
<dbReference type="PRINTS" id="PR00313">
    <property type="entry name" value="CABNDNGRPT"/>
</dbReference>
<dbReference type="OrthoDB" id="7975253at2"/>
<sequence length="680" mass="68979">MPSNDVEQLLLELVNDTRLDPLGNASRYISSYSPLQSPRSDIQSALTYFNVSGSALYNAYAALTPVQPLAFNDQLAAAATKHNAAMIAADTQSHQVSGEAGLGSRISAEGYVFSAVAENIYAFANDALYAHAGFMVDWGGPDNGMQSPPGHRNSIMSSTYREVGIAAIAENNNATSVGPLVVTQDFGRRFSTDPLILGVAYADTDRNGFYSLGEGRSGLTVSVAGASTTSGSSGGYTLQTSAAGQQTITLANGGLASPVSVTTTLAPSQNLKIDVVDGTTLRISASAVVTGTVTEIDGIGVSGLSLTGDDNPHRIIGTVGNDTLTGGSGDDTIQGGLGTNVLVGGGGNDTALYAIARNAATIATQNGVTTVTASGITDTLTGFESIRFTDGTVNLGGAPVSRVRTDLNGDKTSDVLFQQGASVVAWRMQSGKVQSSTGLGNAGSYQVVGTGDVTGDGTSDVLFQQGASVVAWRMENGQVQAATALGNAGSYQVVGTGDINGDGTSDVLFQQGSSVVAWRMQNGQVQSSSGLGNAGSYQVVGTGDLNGDGTDDLVFQQGASVVAWIMGNGQVQSVANLGNAGSYRVEGVGDLNGDGRADLVFQNGASVVEWIMGSNSQVQSASGLGNAGGYAVSGVGDYTGDGTADVLFQQGPSVVGWQVQNGQVQSLFNLGNAGAYTAIA</sequence>